<proteinExistence type="predicted"/>
<sequence>MLKSVTLYASDHEDTMFVCKECGFQKKIDPSLFSREKKDLKIKCRCGQPYEIHFEFRERFRKDVSLVGMCTLEKNGAKYDVFIKNISMKGIAIDMGFVNKKNFTPFEHGDIMEIEFTLDNLKADFIRKRCVVRTISDNMIGAEFVDGKYNDRLGFYLM</sequence>
<evidence type="ECO:0000313" key="2">
    <source>
        <dbReference type="EMBL" id="SLM31776.1"/>
    </source>
</evidence>
<dbReference type="OrthoDB" id="5511523at2"/>
<dbReference type="Pfam" id="PF07238">
    <property type="entry name" value="PilZ"/>
    <property type="match status" value="1"/>
</dbReference>
<dbReference type="AlphaFoldDB" id="A0A1W1HH54"/>
<gene>
    <name evidence="2" type="ORF">MTBBW1_420041</name>
</gene>
<feature type="domain" description="PilZ" evidence="1">
    <location>
        <begin position="57"/>
        <end position="146"/>
    </location>
</feature>
<accession>A0A1W1HH54</accession>
<reference evidence="2 3" key="1">
    <citation type="submission" date="2017-03" db="EMBL/GenBank/DDBJ databases">
        <authorList>
            <person name="Afonso C.L."/>
            <person name="Miller P.J."/>
            <person name="Scott M.A."/>
            <person name="Spackman E."/>
            <person name="Goraichik I."/>
            <person name="Dimitrov K.M."/>
            <person name="Suarez D.L."/>
            <person name="Swayne D.E."/>
        </authorList>
    </citation>
    <scope>NUCLEOTIDE SEQUENCE [LARGE SCALE GENOMIC DNA]</scope>
    <source>
        <strain evidence="2">PRJEB14757</strain>
    </source>
</reference>
<dbReference type="InterPro" id="IPR009875">
    <property type="entry name" value="PilZ_domain"/>
</dbReference>
<dbReference type="STRING" id="1246637.MTBBW1_420041"/>
<dbReference type="RefSeq" id="WP_080800866.1">
    <property type="nucleotide sequence ID" value="NZ_LT828541.1"/>
</dbReference>
<evidence type="ECO:0000313" key="3">
    <source>
        <dbReference type="Proteomes" id="UP000191931"/>
    </source>
</evidence>
<dbReference type="Proteomes" id="UP000191931">
    <property type="component" value="Unassembled WGS sequence"/>
</dbReference>
<evidence type="ECO:0000259" key="1">
    <source>
        <dbReference type="Pfam" id="PF07238"/>
    </source>
</evidence>
<dbReference type="Gene3D" id="2.40.10.220">
    <property type="entry name" value="predicted glycosyltransferase like domains"/>
    <property type="match status" value="1"/>
</dbReference>
<dbReference type="GO" id="GO:0035438">
    <property type="term" value="F:cyclic-di-GMP binding"/>
    <property type="evidence" value="ECO:0007669"/>
    <property type="project" value="InterPro"/>
</dbReference>
<dbReference type="EMBL" id="FWEV01000284">
    <property type="protein sequence ID" value="SLM31776.1"/>
    <property type="molecule type" value="Genomic_DNA"/>
</dbReference>
<protein>
    <submittedName>
        <fullName evidence="2">Putative Type IV pilus assembly PilZ</fullName>
    </submittedName>
</protein>
<organism evidence="2 3">
    <name type="scientific">Desulfamplus magnetovallimortis</name>
    <dbReference type="NCBI Taxonomy" id="1246637"/>
    <lineage>
        <taxon>Bacteria</taxon>
        <taxon>Pseudomonadati</taxon>
        <taxon>Thermodesulfobacteriota</taxon>
        <taxon>Desulfobacteria</taxon>
        <taxon>Desulfobacterales</taxon>
        <taxon>Desulfobacteraceae</taxon>
        <taxon>Desulfamplus</taxon>
    </lineage>
</organism>
<keyword evidence="3" id="KW-1185">Reference proteome</keyword>
<dbReference type="SUPFAM" id="SSF141371">
    <property type="entry name" value="PilZ domain-like"/>
    <property type="match status" value="1"/>
</dbReference>
<name>A0A1W1HH54_9BACT</name>